<name>D3RW25_ALLVD</name>
<dbReference type="AlphaFoldDB" id="D3RW25"/>
<sequence length="210" mass="22137">MAQTLNQDTLMQALDWAYDKAVNGVAGLDSASDLAHDYMQRNGSRHDQAQSLIRWQSAKAATSGFLTGLGGLVTMPVTLPANITSVVYIQVRMVAAVAAMGEYDIHDDRVKVLVYACLAGNTAKDIIKSAGIVAGRKLTEQAIRGISAKTITAINQKVGFRLLTKFGQKGVINLGKLVPVAGGVIGGSLDAVATRTIGHIARETFIVAAD</sequence>
<dbReference type="EMBL" id="CP001897">
    <property type="protein sequence ID" value="ADC64037.1"/>
    <property type="molecule type" value="Genomic_DNA"/>
</dbReference>
<dbReference type="Pfam" id="PF12787">
    <property type="entry name" value="EcsC"/>
    <property type="match status" value="1"/>
</dbReference>
<dbReference type="Proteomes" id="UP000001441">
    <property type="component" value="Plasmid pALVIN01"/>
</dbReference>
<dbReference type="OrthoDB" id="1425703at2"/>
<keyword evidence="2" id="KW-1185">Reference proteome</keyword>
<dbReference type="PANTHER" id="PTHR41260">
    <property type="entry name" value="PROTEIN ECSC"/>
    <property type="match status" value="1"/>
</dbReference>
<evidence type="ECO:0000313" key="2">
    <source>
        <dbReference type="Proteomes" id="UP000001441"/>
    </source>
</evidence>
<dbReference type="KEGG" id="alv:Alvin_3139"/>
<evidence type="ECO:0008006" key="3">
    <source>
        <dbReference type="Google" id="ProtNLM"/>
    </source>
</evidence>
<gene>
    <name evidence="1" type="ordered locus">Alvin_3139</name>
</gene>
<dbReference type="InterPro" id="IPR024787">
    <property type="entry name" value="EcsC"/>
</dbReference>
<keyword evidence="1" id="KW-0614">Plasmid</keyword>
<protein>
    <recommendedName>
        <fullName evidence="3">EcsC family protein</fullName>
    </recommendedName>
</protein>
<evidence type="ECO:0000313" key="1">
    <source>
        <dbReference type="EMBL" id="ADC64037.1"/>
    </source>
</evidence>
<geneLocation type="plasmid" evidence="1 2">
    <name>pALVIN01</name>
</geneLocation>
<dbReference type="HOGENOM" id="CLU_087895_1_0_6"/>
<proteinExistence type="predicted"/>
<organism evidence="1 2">
    <name type="scientific">Allochromatium vinosum (strain ATCC 17899 / DSM 180 / NBRC 103801 / NCIMB 10441 / D)</name>
    <name type="common">Chromatium vinosum</name>
    <dbReference type="NCBI Taxonomy" id="572477"/>
    <lineage>
        <taxon>Bacteria</taxon>
        <taxon>Pseudomonadati</taxon>
        <taxon>Pseudomonadota</taxon>
        <taxon>Gammaproteobacteria</taxon>
        <taxon>Chromatiales</taxon>
        <taxon>Chromatiaceae</taxon>
        <taxon>Allochromatium</taxon>
    </lineage>
</organism>
<dbReference type="PANTHER" id="PTHR41260:SF1">
    <property type="entry name" value="PROTEIN ECSC"/>
    <property type="match status" value="1"/>
</dbReference>
<reference evidence="1 2" key="1">
    <citation type="journal article" date="2011" name="Stand. Genomic Sci.">
        <title>Complete genome sequence of Allochromatium vinosum DSM 180(T).</title>
        <authorList>
            <person name="Weissgerber T."/>
            <person name="Zigann R."/>
            <person name="Bruce D."/>
            <person name="Chang Y.J."/>
            <person name="Detter J.C."/>
            <person name="Han C."/>
            <person name="Hauser L."/>
            <person name="Jeffries C.D."/>
            <person name="Land M."/>
            <person name="Munk A.C."/>
            <person name="Tapia R."/>
            <person name="Dahl C."/>
        </authorList>
    </citation>
    <scope>NUCLEOTIDE SEQUENCE [LARGE SCALE GENOMIC DNA]</scope>
    <source>
        <strain evidence="2">ATCC 17899 / DSM 180 / NBRC 103801 / NCIMB 10441 / D</strain>
        <plasmid evidence="2">Plasmid pALVIN01</plasmid>
    </source>
</reference>
<dbReference type="RefSeq" id="WP_012972301.1">
    <property type="nucleotide sequence ID" value="NC_013852.1"/>
</dbReference>
<accession>D3RW25</accession>